<evidence type="ECO:0000259" key="5">
    <source>
        <dbReference type="PROSITE" id="PS50166"/>
    </source>
</evidence>
<keyword evidence="4" id="KW-0539">Nucleus</keyword>
<evidence type="ECO:0000256" key="4">
    <source>
        <dbReference type="ARBA" id="ARBA00023242"/>
    </source>
</evidence>
<dbReference type="PANTHER" id="PTHR10997:SF7">
    <property type="entry name" value="IMPORTIN-11"/>
    <property type="match status" value="1"/>
</dbReference>
<dbReference type="PANTHER" id="PTHR10997">
    <property type="entry name" value="IMPORTIN-7, 8, 11"/>
    <property type="match status" value="1"/>
</dbReference>
<evidence type="ECO:0000313" key="6">
    <source>
        <dbReference type="EMBL" id="KAG7562757.1"/>
    </source>
</evidence>
<dbReference type="InterPro" id="IPR001494">
    <property type="entry name" value="Importin-beta_N"/>
</dbReference>
<comment type="similarity">
    <text evidence="2">Belongs to the importin beta family.</text>
</comment>
<dbReference type="Proteomes" id="UP000812966">
    <property type="component" value="Unassembled WGS sequence"/>
</dbReference>
<dbReference type="GO" id="GO:0005635">
    <property type="term" value="C:nuclear envelope"/>
    <property type="evidence" value="ECO:0007669"/>
    <property type="project" value="TreeGrafter"/>
</dbReference>
<accession>A0A8K0NUK1</accession>
<evidence type="ECO:0000256" key="3">
    <source>
        <dbReference type="ARBA" id="ARBA00022448"/>
    </source>
</evidence>
<sequence>MEGHNPELVQLLNALAFPTDQATYTQADNALQAGLKQPGVYGQLQAISATREFPKEVRLLSALLIGRELPKKWRAKAIVPDELKPEIRQRFFQFFDEGDYQIARAQLRTLVTIARQEYPRTWQSLPTDLLNPLTSSFAHISSHSTGDLQDQERNRQKVILLNSLWTWNAFVKEWRSVKLPVGQKLMAEFIHSLRTPMYQYLDFFMARDPVLEDWELWESARYCFKICARLAEWEFSRPADKRVDQDPSRITQLVTNSLGYLSTLQTIRLQLLSSPYYTVPSREYPAASTAPARMLKSLTKFIRVIGKTYEALMHIDPKTFVAIPGTVGAVGWWWSEVAGAAEMDEMPQEDDETAKYPKRFLLLGLILFKNILPTLSVDHPEVFTDQFIADAFNLLIDHLLPMTDRDWEQWNEEPEEWLVESLDVSQAWSYDFRPCAERVLMSLSSASRGRKVMEPLLLQKLEAVMALPKDTLNNLLKQDAVLCAAGRMSRALMDHIKLDQILSLLAPALASSNTEDRILKARAAWLIGQWVSSDEDAARLQVVWQMLLHLLTVRQDESSDMAVTISAAMALKECIDLWELEVSVFEPYIRQIARDLLKAIDTAVTLPGKRAILECLTILIDRVRDKIMPYLPDISAAIPQLWAGSVDLDGEWLFKASLVVMASKLVVAAGSQTSHILHLIVPLIEESLTGPAKEHFEEDGMVLWQVALRAVPSLPLNDQTGLAKLFTGLLGLLAENLDVLRTTVSLMESYMILAGEDLMQAYGEQVIRAYAAALNQVPKESTRILLESLDVVLQVSSPSTWISHFVNTGLAQKACDIIDDPKTGGPELAAYDTLLARVILREPTAFATFVNAYAQTQVTANAVAKQLELTIDAMWRAYEYVGDAKRRKMVAMAFANLLLLGEGAVFEHMEGEFANAWLDTLGEIKENPDAGNEIVRNWQDSQGLLASDLEGTEEYNRRNALSAVDPVFSQTLKAYIAERLTRAQDLGMRPYWDRLDQGIKDSLTKFLS</sequence>
<dbReference type="AlphaFoldDB" id="A0A8K0NUK1"/>
<comment type="caution">
    <text evidence="6">The sequence shown here is derived from an EMBL/GenBank/DDBJ whole genome shotgun (WGS) entry which is preliminary data.</text>
</comment>
<dbReference type="Gene3D" id="1.25.10.10">
    <property type="entry name" value="Leucine-rich Repeat Variant"/>
    <property type="match status" value="1"/>
</dbReference>
<comment type="subcellular location">
    <subcellularLocation>
        <location evidence="1">Nucleus</location>
    </subcellularLocation>
</comment>
<evidence type="ECO:0000256" key="1">
    <source>
        <dbReference type="ARBA" id="ARBA00004123"/>
    </source>
</evidence>
<dbReference type="InterPro" id="IPR016024">
    <property type="entry name" value="ARM-type_fold"/>
</dbReference>
<dbReference type="GO" id="GO:0005829">
    <property type="term" value="C:cytosol"/>
    <property type="evidence" value="ECO:0007669"/>
    <property type="project" value="TreeGrafter"/>
</dbReference>
<gene>
    <name evidence="6" type="ORF">FFLO_01818</name>
</gene>
<keyword evidence="7" id="KW-1185">Reference proteome</keyword>
<dbReference type="OrthoDB" id="361693at2759"/>
<dbReference type="InterPro" id="IPR058669">
    <property type="entry name" value="TPR_IPO7/11-like"/>
</dbReference>
<evidence type="ECO:0000256" key="2">
    <source>
        <dbReference type="ARBA" id="ARBA00007991"/>
    </source>
</evidence>
<protein>
    <recommendedName>
        <fullName evidence="5">Importin N-terminal domain-containing protein</fullName>
    </recommendedName>
</protein>
<dbReference type="GO" id="GO:0006606">
    <property type="term" value="P:protein import into nucleus"/>
    <property type="evidence" value="ECO:0007669"/>
    <property type="project" value="TreeGrafter"/>
</dbReference>
<organism evidence="6 7">
    <name type="scientific">Filobasidium floriforme</name>
    <dbReference type="NCBI Taxonomy" id="5210"/>
    <lineage>
        <taxon>Eukaryota</taxon>
        <taxon>Fungi</taxon>
        <taxon>Dikarya</taxon>
        <taxon>Basidiomycota</taxon>
        <taxon>Agaricomycotina</taxon>
        <taxon>Tremellomycetes</taxon>
        <taxon>Filobasidiales</taxon>
        <taxon>Filobasidiaceae</taxon>
        <taxon>Filobasidium</taxon>
    </lineage>
</organism>
<feature type="domain" description="Importin N-terminal" evidence="5">
    <location>
        <begin position="27"/>
        <end position="97"/>
    </location>
</feature>
<keyword evidence="3" id="KW-0813">Transport</keyword>
<evidence type="ECO:0000313" key="7">
    <source>
        <dbReference type="Proteomes" id="UP000812966"/>
    </source>
</evidence>
<dbReference type="PROSITE" id="PS50166">
    <property type="entry name" value="IMPORTIN_B_NT"/>
    <property type="match status" value="1"/>
</dbReference>
<dbReference type="GO" id="GO:0031267">
    <property type="term" value="F:small GTPase binding"/>
    <property type="evidence" value="ECO:0007669"/>
    <property type="project" value="InterPro"/>
</dbReference>
<dbReference type="Pfam" id="PF25758">
    <property type="entry name" value="TPR_IPO11"/>
    <property type="match status" value="1"/>
</dbReference>
<dbReference type="InterPro" id="IPR011989">
    <property type="entry name" value="ARM-like"/>
</dbReference>
<dbReference type="SUPFAM" id="SSF48371">
    <property type="entry name" value="ARM repeat"/>
    <property type="match status" value="1"/>
</dbReference>
<name>A0A8K0NUK1_9TREE</name>
<dbReference type="EMBL" id="JABELV010000026">
    <property type="protein sequence ID" value="KAG7562757.1"/>
    <property type="molecule type" value="Genomic_DNA"/>
</dbReference>
<proteinExistence type="inferred from homology"/>
<dbReference type="Pfam" id="PF03810">
    <property type="entry name" value="IBN_N"/>
    <property type="match status" value="1"/>
</dbReference>
<reference evidence="6" key="1">
    <citation type="submission" date="2020-04" db="EMBL/GenBank/DDBJ databases">
        <title>Analysis of mating type loci in Filobasidium floriforme.</title>
        <authorList>
            <person name="Nowrousian M."/>
        </authorList>
    </citation>
    <scope>NUCLEOTIDE SEQUENCE</scope>
    <source>
        <strain evidence="6">CBS 6242</strain>
    </source>
</reference>